<evidence type="ECO:0000313" key="3">
    <source>
        <dbReference type="Proteomes" id="UP000565441"/>
    </source>
</evidence>
<dbReference type="EMBL" id="JAACJP010000029">
    <property type="protein sequence ID" value="KAF5376268.1"/>
    <property type="molecule type" value="Genomic_DNA"/>
</dbReference>
<reference evidence="2 3" key="1">
    <citation type="journal article" date="2020" name="ISME J.">
        <title>Uncovering the hidden diversity of litter-decomposition mechanisms in mushroom-forming fungi.</title>
        <authorList>
            <person name="Floudas D."/>
            <person name="Bentzer J."/>
            <person name="Ahren D."/>
            <person name="Johansson T."/>
            <person name="Persson P."/>
            <person name="Tunlid A."/>
        </authorList>
    </citation>
    <scope>NUCLEOTIDE SEQUENCE [LARGE SCALE GENOMIC DNA]</scope>
    <source>
        <strain evidence="2 3">CBS 661.87</strain>
    </source>
</reference>
<protein>
    <recommendedName>
        <fullName evidence="1">DUF6593 domain-containing protein</fullName>
    </recommendedName>
</protein>
<dbReference type="Proteomes" id="UP000565441">
    <property type="component" value="Unassembled WGS sequence"/>
</dbReference>
<gene>
    <name evidence="2" type="ORF">D9615_008553</name>
</gene>
<organism evidence="2 3">
    <name type="scientific">Tricholomella constricta</name>
    <dbReference type="NCBI Taxonomy" id="117010"/>
    <lineage>
        <taxon>Eukaryota</taxon>
        <taxon>Fungi</taxon>
        <taxon>Dikarya</taxon>
        <taxon>Basidiomycota</taxon>
        <taxon>Agaricomycotina</taxon>
        <taxon>Agaricomycetes</taxon>
        <taxon>Agaricomycetidae</taxon>
        <taxon>Agaricales</taxon>
        <taxon>Tricholomatineae</taxon>
        <taxon>Lyophyllaceae</taxon>
        <taxon>Tricholomella</taxon>
    </lineage>
</organism>
<dbReference type="InterPro" id="IPR046528">
    <property type="entry name" value="DUF6593"/>
</dbReference>
<keyword evidence="3" id="KW-1185">Reference proteome</keyword>
<dbReference type="OrthoDB" id="3191568at2759"/>
<dbReference type="Pfam" id="PF20236">
    <property type="entry name" value="DUF6593"/>
    <property type="match status" value="1"/>
</dbReference>
<dbReference type="AlphaFoldDB" id="A0A8H5M0F5"/>
<evidence type="ECO:0000259" key="1">
    <source>
        <dbReference type="Pfam" id="PF20236"/>
    </source>
</evidence>
<accession>A0A8H5M0F5</accession>
<sequence>MTRVPDVFQPQPLLPQFAVLQSELALANVFASLIIMVLREILKLFLGCSHKKGERVQLIFALTIPYSLCHSSPSPPPSSSASFLIFLLFVMYSNPFGAWGSGSQQTKSTPTPSVFGALPYTGIAVSDLVTFYFSSFRPDVLNCVVTGRQNQVYYRIDTDIDAAGYSVITNSEGAKIALVEWRNSPAVEVRGVVHKQPINHWLRLSPNRSSRDMEVRGMRYVWTPVDKSINLYTSGISGVTFLARITRGSAHISLEITPDALQLGLLDSVIVATLLLQCGRNID</sequence>
<feature type="domain" description="DUF6593" evidence="1">
    <location>
        <begin position="139"/>
        <end position="277"/>
    </location>
</feature>
<name>A0A8H5M0F5_9AGAR</name>
<comment type="caution">
    <text evidence="2">The sequence shown here is derived from an EMBL/GenBank/DDBJ whole genome shotgun (WGS) entry which is preliminary data.</text>
</comment>
<evidence type="ECO:0000313" key="2">
    <source>
        <dbReference type="EMBL" id="KAF5376268.1"/>
    </source>
</evidence>
<proteinExistence type="predicted"/>